<dbReference type="RefSeq" id="WP_131902213.1">
    <property type="nucleotide sequence ID" value="NZ_SMKZ01000104.1"/>
</dbReference>
<dbReference type="PANTHER" id="PTHR43399">
    <property type="entry name" value="SUBTILISIN-RELATED"/>
    <property type="match status" value="1"/>
</dbReference>
<feature type="region of interest" description="Disordered" evidence="7">
    <location>
        <begin position="411"/>
        <end position="431"/>
    </location>
</feature>
<evidence type="ECO:0000313" key="10">
    <source>
        <dbReference type="Proteomes" id="UP000294739"/>
    </source>
</evidence>
<dbReference type="GO" id="GO:0006508">
    <property type="term" value="P:proteolysis"/>
    <property type="evidence" value="ECO:0007669"/>
    <property type="project" value="UniProtKB-KW"/>
</dbReference>
<feature type="domain" description="Peptidase S8/S53" evidence="8">
    <location>
        <begin position="70"/>
        <end position="325"/>
    </location>
</feature>
<comment type="similarity">
    <text evidence="1 6">Belongs to the peptidase S8 family.</text>
</comment>
<dbReference type="Gene3D" id="3.40.50.200">
    <property type="entry name" value="Peptidase S8/S53 domain"/>
    <property type="match status" value="1"/>
</dbReference>
<evidence type="ECO:0000256" key="7">
    <source>
        <dbReference type="SAM" id="MobiDB-lite"/>
    </source>
</evidence>
<gene>
    <name evidence="9" type="ORF">E1269_31740</name>
</gene>
<protein>
    <recommendedName>
        <fullName evidence="8">Peptidase S8/S53 domain-containing protein</fullName>
    </recommendedName>
</protein>
<dbReference type="OrthoDB" id="9795680at2"/>
<dbReference type="InterPro" id="IPR015500">
    <property type="entry name" value="Peptidase_S8_subtilisin-rel"/>
</dbReference>
<keyword evidence="2 6" id="KW-0645">Protease</keyword>
<dbReference type="GO" id="GO:0004252">
    <property type="term" value="F:serine-type endopeptidase activity"/>
    <property type="evidence" value="ECO:0007669"/>
    <property type="project" value="UniProtKB-UniRule"/>
</dbReference>
<evidence type="ECO:0000256" key="1">
    <source>
        <dbReference type="ARBA" id="ARBA00011073"/>
    </source>
</evidence>
<keyword evidence="10" id="KW-1185">Reference proteome</keyword>
<dbReference type="Proteomes" id="UP000294739">
    <property type="component" value="Unassembled WGS sequence"/>
</dbReference>
<dbReference type="InterPro" id="IPR036852">
    <property type="entry name" value="Peptidase_S8/S53_dom_sf"/>
</dbReference>
<dbReference type="AlphaFoldDB" id="A0A4R5CCB0"/>
<keyword evidence="3 6" id="KW-0378">Hydrolase</keyword>
<dbReference type="InterPro" id="IPR000209">
    <property type="entry name" value="Peptidase_S8/S53_dom"/>
</dbReference>
<feature type="non-terminal residue" evidence="9">
    <location>
        <position position="1"/>
    </location>
</feature>
<evidence type="ECO:0000256" key="5">
    <source>
        <dbReference type="PIRSR" id="PIRSR615500-1"/>
    </source>
</evidence>
<proteinExistence type="inferred from homology"/>
<reference evidence="9 10" key="1">
    <citation type="submission" date="2019-03" db="EMBL/GenBank/DDBJ databases">
        <title>Draft genome sequences of novel Actinobacteria.</title>
        <authorList>
            <person name="Sahin N."/>
            <person name="Ay H."/>
            <person name="Saygin H."/>
        </authorList>
    </citation>
    <scope>NUCLEOTIDE SEQUENCE [LARGE SCALE GENOMIC DNA]</scope>
    <source>
        <strain evidence="9 10">5K138</strain>
    </source>
</reference>
<evidence type="ECO:0000256" key="6">
    <source>
        <dbReference type="PROSITE-ProRule" id="PRU01240"/>
    </source>
</evidence>
<feature type="active site" description="Charge relay system" evidence="5 6">
    <location>
        <position position="116"/>
    </location>
</feature>
<dbReference type="PROSITE" id="PS00138">
    <property type="entry name" value="SUBTILASE_SER"/>
    <property type="match status" value="1"/>
</dbReference>
<feature type="active site" description="Charge relay system" evidence="5 6">
    <location>
        <position position="292"/>
    </location>
</feature>
<evidence type="ECO:0000256" key="3">
    <source>
        <dbReference type="ARBA" id="ARBA00022801"/>
    </source>
</evidence>
<dbReference type="SUPFAM" id="SSF52743">
    <property type="entry name" value="Subtilisin-like"/>
    <property type="match status" value="1"/>
</dbReference>
<dbReference type="Pfam" id="PF00082">
    <property type="entry name" value="Peptidase_S8"/>
    <property type="match status" value="1"/>
</dbReference>
<evidence type="ECO:0000313" key="9">
    <source>
        <dbReference type="EMBL" id="TDD94752.1"/>
    </source>
</evidence>
<feature type="compositionally biased region" description="Polar residues" evidence="7">
    <location>
        <begin position="419"/>
        <end position="428"/>
    </location>
</feature>
<organism evidence="9 10">
    <name type="scientific">Jiangella asiatica</name>
    <dbReference type="NCBI Taxonomy" id="2530372"/>
    <lineage>
        <taxon>Bacteria</taxon>
        <taxon>Bacillati</taxon>
        <taxon>Actinomycetota</taxon>
        <taxon>Actinomycetes</taxon>
        <taxon>Jiangellales</taxon>
        <taxon>Jiangellaceae</taxon>
        <taxon>Jiangella</taxon>
    </lineage>
</organism>
<sequence length="971" mass="101923">APAGTRAVRELASIDAVAVTAPKAEVGTVWAQLEAGTIGQVWLNGRVEATLDDSVSQVGAPAAWEAGYDGTGTTVAVLDTGWDPTHPDLAGQVVGAANFTEDVDPEGRTGVDGHGHGTHVAATVAGTGAASGGANRGVAPGADLLIGKVLDTGGSGYEDWIIAGMEWAVAQGADVINMSLGHPDPSDGTDPLSLAADRLSASSDALFVVAAGNTGPMESTIGGPGAAESALTVGAVDEDDQPADFSSRGPRLDGLIKPEIVAPGVGVVAARAAGTSLGNLLDEHYTSLDGTSMATPHVAGAAAILAQQHPEWDGEQLKARLVTTTIPLEEVAATVQGAGRLDIAAAVGESAVVDAGVLDFGLLHFEDDTAVGTLTFTNPTDERVTLRLTTEADRTGPGDDARSPIRLRQPVLSIPPGGQASTQVQVSPSGLDGGSYEGYVVATDTRDRSTTIGTLVSFAVEAPRHTLTVTAVDRDGEPAHGPVDVWNVDTWEGTRGFFSDGVATFEVFEGIYSVTASIQDGAFIDATSVTVAADPQLVVGRDTTIAYDAREAGPVTVDTPLPTTLTRGQVLWTREIGGESVTSELADVTADRPLYFLASDPARDGTFDVTTAWQLDQPLSADVPDATYSYRLVFTEDDGLPDARSYTADHDDLAAVHGTYHQSSDQQVNRESWRPFTEGSLLGVSMTLVRNGPVERTDYLSTDGLEWQRDGRPHWSPVAFTVNSPAERYEPGVEYEQDWWGPLTRPSVPPVTGLEQYGLPVSRFRDAIRALVPPHRFGDDTMRGAGNTPGEEFELTLHSDGELVGTSNASAFPSQFTVPPESTELELRVQVENDADYWSDLSVSTDTTWRFESERAGDEGVVLPLVQADYGLDVGLYDEMPAGEPYPMAVTPQYQPGATGPGEFEVAVEVSFDDGASWQAVPVTPAGEDDAVQAQVPAADPGFASVRVEVTDADGNAMTQQIDRAWRIGQP</sequence>
<name>A0A4R5CCB0_9ACTN</name>
<dbReference type="InterPro" id="IPR023828">
    <property type="entry name" value="Peptidase_S8_Ser-AS"/>
</dbReference>
<keyword evidence="4 6" id="KW-0720">Serine protease</keyword>
<dbReference type="PRINTS" id="PR00723">
    <property type="entry name" value="SUBTILISIN"/>
</dbReference>
<dbReference type="PANTHER" id="PTHR43399:SF4">
    <property type="entry name" value="CELL WALL-ASSOCIATED PROTEASE"/>
    <property type="match status" value="1"/>
</dbReference>
<dbReference type="InterPro" id="IPR051048">
    <property type="entry name" value="Peptidase_S8/S53_subtilisin"/>
</dbReference>
<evidence type="ECO:0000256" key="2">
    <source>
        <dbReference type="ARBA" id="ARBA00022670"/>
    </source>
</evidence>
<comment type="caution">
    <text evidence="9">The sequence shown here is derived from an EMBL/GenBank/DDBJ whole genome shotgun (WGS) entry which is preliminary data.</text>
</comment>
<evidence type="ECO:0000256" key="4">
    <source>
        <dbReference type="ARBA" id="ARBA00022825"/>
    </source>
</evidence>
<accession>A0A4R5CCB0</accession>
<dbReference type="InParanoid" id="A0A4R5CCB0"/>
<dbReference type="PROSITE" id="PS51892">
    <property type="entry name" value="SUBTILASE"/>
    <property type="match status" value="1"/>
</dbReference>
<dbReference type="EMBL" id="SMKZ01000104">
    <property type="protein sequence ID" value="TDD94752.1"/>
    <property type="molecule type" value="Genomic_DNA"/>
</dbReference>
<evidence type="ECO:0000259" key="8">
    <source>
        <dbReference type="Pfam" id="PF00082"/>
    </source>
</evidence>
<feature type="active site" description="Charge relay system" evidence="5 6">
    <location>
        <position position="79"/>
    </location>
</feature>